<dbReference type="GO" id="GO:0052572">
    <property type="term" value="P:response to host immune response"/>
    <property type="evidence" value="ECO:0007669"/>
    <property type="project" value="TreeGrafter"/>
</dbReference>
<protein>
    <submittedName>
        <fullName evidence="4">Putative PPE family protein PPE51</fullName>
    </submittedName>
</protein>
<dbReference type="InterPro" id="IPR038332">
    <property type="entry name" value="PPE_sf"/>
</dbReference>
<gene>
    <name evidence="4" type="ORF">LAUMK142_02455</name>
</gene>
<reference evidence="4 5" key="1">
    <citation type="submission" date="2018-09" db="EMBL/GenBank/DDBJ databases">
        <authorList>
            <person name="Tagini F."/>
        </authorList>
    </citation>
    <scope>NUCLEOTIDE SEQUENCE [LARGE SCALE GENOMIC DNA]</scope>
    <source>
        <strain evidence="4 5">MK142</strain>
    </source>
</reference>
<dbReference type="Proteomes" id="UP000268285">
    <property type="component" value="Unassembled WGS sequence"/>
</dbReference>
<name>A0A498QN55_9MYCO</name>
<evidence type="ECO:0000259" key="2">
    <source>
        <dbReference type="Pfam" id="PF00823"/>
    </source>
</evidence>
<dbReference type="PANTHER" id="PTHR46766">
    <property type="entry name" value="GLUTAMINE-RICH PROTEIN 2"/>
    <property type="match status" value="1"/>
</dbReference>
<evidence type="ECO:0000313" key="5">
    <source>
        <dbReference type="Proteomes" id="UP000268285"/>
    </source>
</evidence>
<dbReference type="OrthoDB" id="4680519at2"/>
<dbReference type="AlphaFoldDB" id="A0A498QN55"/>
<keyword evidence="5" id="KW-1185">Reference proteome</keyword>
<dbReference type="RefSeq" id="WP_036401097.1">
    <property type="nucleotide sequence ID" value="NZ_JAIENV010000040.1"/>
</dbReference>
<evidence type="ECO:0000256" key="1">
    <source>
        <dbReference type="ARBA" id="ARBA00010652"/>
    </source>
</evidence>
<dbReference type="Pfam" id="PF00823">
    <property type="entry name" value="PPE"/>
    <property type="match status" value="1"/>
</dbReference>
<dbReference type="Gene3D" id="1.20.1260.20">
    <property type="entry name" value="PPE superfamily"/>
    <property type="match status" value="1"/>
</dbReference>
<dbReference type="SUPFAM" id="SSF140459">
    <property type="entry name" value="PE/PPE dimer-like"/>
    <property type="match status" value="1"/>
</dbReference>
<feature type="domain" description="PPE family C-terminal" evidence="3">
    <location>
        <begin position="321"/>
        <end position="398"/>
    </location>
</feature>
<organism evidence="4 5">
    <name type="scientific">Mycobacterium pseudokansasii</name>
    <dbReference type="NCBI Taxonomy" id="2341080"/>
    <lineage>
        <taxon>Bacteria</taxon>
        <taxon>Bacillati</taxon>
        <taxon>Actinomycetota</taxon>
        <taxon>Actinomycetes</taxon>
        <taxon>Mycobacteriales</taxon>
        <taxon>Mycobacteriaceae</taxon>
        <taxon>Mycobacterium</taxon>
    </lineage>
</organism>
<dbReference type="PANTHER" id="PTHR46766:SF1">
    <property type="entry name" value="GLUTAMINE-RICH PROTEIN 2"/>
    <property type="match status" value="1"/>
</dbReference>
<dbReference type="InterPro" id="IPR000030">
    <property type="entry name" value="PPE_dom"/>
</dbReference>
<evidence type="ECO:0000259" key="3">
    <source>
        <dbReference type="Pfam" id="PF12484"/>
    </source>
</evidence>
<proteinExistence type="inferred from homology"/>
<dbReference type="InterPro" id="IPR022171">
    <property type="entry name" value="PPE_C"/>
</dbReference>
<comment type="similarity">
    <text evidence="1">Belongs to the mycobacterial PPE family.</text>
</comment>
<dbReference type="EMBL" id="UPHU01000001">
    <property type="protein sequence ID" value="VBA50202.1"/>
    <property type="molecule type" value="Genomic_DNA"/>
</dbReference>
<sequence length="402" mass="40964">MFTDFALLPPEVISTRMYSGPGSGSLQAAAASWQQLSAELQASAQTYRSVVSDLIAWHWVGPSSAAMAAAATSYAGWLEATAIQTGQTARQAATAASAFDEAFAMTVPPSIVIANREQLLLLIATNFFGQNTSAIAALELAYAEMWVTNSSVMQDYSVTSAAATKLTPFASPQQTTNSAGLPAQAAAVAQATAGAAADGGNWLGNLLEQIGIALLPFAPELTPFFLEAGELINAIPFPSIVADDFTFLDGVMAWYATVSSINNISSLGTGIIGAEKNLGILPNLAAPVADVVPSELAPLVNSIKNVADAVAKGGPGIGEVSAAFRSAGSIGQMSVPPTWTAPTVTTVKTFQGTPLTTLPAGDSGGAGMPGMPGMAPAGTRRGGVVPRYGLTPRVMTRPLSGG</sequence>
<dbReference type="Pfam" id="PF12484">
    <property type="entry name" value="PPE-SVP"/>
    <property type="match status" value="1"/>
</dbReference>
<accession>A0A498QN55</accession>
<feature type="domain" description="PPE" evidence="2">
    <location>
        <begin position="4"/>
        <end position="167"/>
    </location>
</feature>
<evidence type="ECO:0000313" key="4">
    <source>
        <dbReference type="EMBL" id="VBA50202.1"/>
    </source>
</evidence>